<name>A0A1I0G9T7_9FIRM</name>
<dbReference type="Proteomes" id="UP000198508">
    <property type="component" value="Unassembled WGS sequence"/>
</dbReference>
<dbReference type="RefSeq" id="WP_092363818.1">
    <property type="nucleotide sequence ID" value="NZ_CABJCG010000013.1"/>
</dbReference>
<keyword evidence="2" id="KW-1185">Reference proteome</keyword>
<evidence type="ECO:0000313" key="2">
    <source>
        <dbReference type="Proteomes" id="UP000198508"/>
    </source>
</evidence>
<dbReference type="EMBL" id="FOIM01000011">
    <property type="protein sequence ID" value="SET67621.1"/>
    <property type="molecule type" value="Genomic_DNA"/>
</dbReference>
<dbReference type="Pfam" id="PF20092">
    <property type="entry name" value="DUF6483"/>
    <property type="match status" value="1"/>
</dbReference>
<dbReference type="InterPro" id="IPR045507">
    <property type="entry name" value="DUF6483"/>
</dbReference>
<gene>
    <name evidence="1" type="ORF">SAMN05216313_11132</name>
</gene>
<sequence length="131" mass="15157">MGFQDDYVMRTISDLVKAIARLFLGKDNVDYDLPTNEADDTEMDNRFRRLTALAEEGNINEAENLLFEEVDPADKKYLEMALAFYMYLNEFDDDFLYTNNYSREEIVDGINAISAEFGITGFEHFVDTTMV</sequence>
<proteinExistence type="predicted"/>
<dbReference type="STRING" id="460384.SAMN05216313_11132"/>
<dbReference type="GeneID" id="93275944"/>
<organism evidence="1 2">
    <name type="scientific">Enterocloster lavalensis</name>
    <dbReference type="NCBI Taxonomy" id="460384"/>
    <lineage>
        <taxon>Bacteria</taxon>
        <taxon>Bacillati</taxon>
        <taxon>Bacillota</taxon>
        <taxon>Clostridia</taxon>
        <taxon>Lachnospirales</taxon>
        <taxon>Lachnospiraceae</taxon>
        <taxon>Enterocloster</taxon>
    </lineage>
</organism>
<dbReference type="AlphaFoldDB" id="A0A1I0G9T7"/>
<reference evidence="2" key="1">
    <citation type="submission" date="2016-10" db="EMBL/GenBank/DDBJ databases">
        <authorList>
            <person name="Varghese N."/>
            <person name="Submissions S."/>
        </authorList>
    </citation>
    <scope>NUCLEOTIDE SEQUENCE [LARGE SCALE GENOMIC DNA]</scope>
    <source>
        <strain evidence="2">NLAE-zl-G277</strain>
    </source>
</reference>
<accession>A0A1I0G9T7</accession>
<protein>
    <submittedName>
        <fullName evidence="1">Uncharacterized protein</fullName>
    </submittedName>
</protein>
<evidence type="ECO:0000313" key="1">
    <source>
        <dbReference type="EMBL" id="SET67621.1"/>
    </source>
</evidence>